<gene>
    <name evidence="1" type="ORF">BN8_01136</name>
</gene>
<dbReference type="NCBIfam" id="TIGR04131">
    <property type="entry name" value="Bac_Flav_CTERM"/>
    <property type="match status" value="1"/>
</dbReference>
<protein>
    <recommendedName>
        <fullName evidence="3">Gliding motility-associated C-terminal domain-containing protein</fullName>
    </recommendedName>
</protein>
<evidence type="ECO:0008006" key="3">
    <source>
        <dbReference type="Google" id="ProtNLM"/>
    </source>
</evidence>
<name>I2GE37_9BACT</name>
<dbReference type="AlphaFoldDB" id="I2GE37"/>
<reference evidence="1 2" key="1">
    <citation type="journal article" date="2012" name="J. Bacteriol.">
        <title>Genome Sequence of the Filamentous Bacterium Fibrisoma limi BUZ 3T.</title>
        <authorList>
            <person name="Filippini M."/>
            <person name="Qi W."/>
            <person name="Jaenicke S."/>
            <person name="Goesmann A."/>
            <person name="Smits T.H."/>
            <person name="Bagheri H.C."/>
        </authorList>
    </citation>
    <scope>NUCLEOTIDE SEQUENCE [LARGE SCALE GENOMIC DNA]</scope>
    <source>
        <strain evidence="2">BUZ 3T</strain>
    </source>
</reference>
<comment type="caution">
    <text evidence="1">The sequence shown here is derived from an EMBL/GenBank/DDBJ whole genome shotgun (WGS) entry which is preliminary data.</text>
</comment>
<sequence length="366" mass="39855">MISGSSVVYAQCATSTSFTGSLRVRNSIGCVPLTVQTGSDLVGVQNVRYVYEYDGQRETPITAASTYTYKKPGEYRILQLSEKEGLPLRACATIIVYDTIPPTVDLTACGNQVTLRVSDSQTDFWRYDYMVVRWDDGRVDTLKTIPVAIGHTYTNTSPRRIQVQGFHRYGQCGGTASRLFVPNQPAVVRGLELLNLQTGQLRIDNPSGTPLTVERRLGNGVYSKLPGTLSGNAPSTSVPLDSAEITCFRVVPTSNCPGENPSPELCYTPPNQAAADAVYLPDAFSPNDDGVNDTFGPVGKLPPGDFRLTVADRWGRIVFSTDDPLSPWDGVLNGQSLPTGTYAYQLEVRLSSGQISRRSGRVQLIR</sequence>
<dbReference type="Proteomes" id="UP000009309">
    <property type="component" value="Unassembled WGS sequence"/>
</dbReference>
<organism evidence="1 2">
    <name type="scientific">Fibrisoma limi BUZ 3</name>
    <dbReference type="NCBI Taxonomy" id="1185876"/>
    <lineage>
        <taxon>Bacteria</taxon>
        <taxon>Pseudomonadati</taxon>
        <taxon>Bacteroidota</taxon>
        <taxon>Cytophagia</taxon>
        <taxon>Cytophagales</taxon>
        <taxon>Spirosomataceae</taxon>
        <taxon>Fibrisoma</taxon>
    </lineage>
</organism>
<dbReference type="EMBL" id="CAIT01000005">
    <property type="protein sequence ID" value="CCH52162.1"/>
    <property type="molecule type" value="Genomic_DNA"/>
</dbReference>
<evidence type="ECO:0000313" key="2">
    <source>
        <dbReference type="Proteomes" id="UP000009309"/>
    </source>
</evidence>
<dbReference type="STRING" id="1185876.BN8_01136"/>
<proteinExistence type="predicted"/>
<evidence type="ECO:0000313" key="1">
    <source>
        <dbReference type="EMBL" id="CCH52162.1"/>
    </source>
</evidence>
<keyword evidence="2" id="KW-1185">Reference proteome</keyword>
<accession>I2GE37</accession>
<dbReference type="Pfam" id="PF13585">
    <property type="entry name" value="CHU_C"/>
    <property type="match status" value="1"/>
</dbReference>
<dbReference type="InterPro" id="IPR026341">
    <property type="entry name" value="T9SS_type_B"/>
</dbReference>
<dbReference type="eggNOG" id="COG3291">
    <property type="taxonomic scope" value="Bacteria"/>
</dbReference>